<reference evidence="2" key="1">
    <citation type="submission" date="2020-01" db="EMBL/GenBank/DDBJ databases">
        <authorList>
            <consortium name="DOE Joint Genome Institute"/>
            <person name="Haridas S."/>
            <person name="Albert R."/>
            <person name="Binder M."/>
            <person name="Bloem J."/>
            <person name="Labutti K."/>
            <person name="Salamov A."/>
            <person name="Andreopoulos B."/>
            <person name="Baker S.E."/>
            <person name="Barry K."/>
            <person name="Bills G."/>
            <person name="Bluhm B.H."/>
            <person name="Cannon C."/>
            <person name="Castanera R."/>
            <person name="Culley D.E."/>
            <person name="Daum C."/>
            <person name="Ezra D."/>
            <person name="Gonzalez J.B."/>
            <person name="Henrissat B."/>
            <person name="Kuo A."/>
            <person name="Liang C."/>
            <person name="Lipzen A."/>
            <person name="Lutzoni F."/>
            <person name="Magnuson J."/>
            <person name="Mondo S."/>
            <person name="Nolan M."/>
            <person name="Ohm R."/>
            <person name="Pangilinan J."/>
            <person name="Park H.-J."/>
            <person name="Ramirez L."/>
            <person name="Alfaro M."/>
            <person name="Sun H."/>
            <person name="Tritt A."/>
            <person name="Yoshinaga Y."/>
            <person name="Zwiers L.-H."/>
            <person name="Turgeon B.G."/>
            <person name="Goodwin S.B."/>
            <person name="Spatafora J.W."/>
            <person name="Crous P.W."/>
            <person name="Grigoriev I.V."/>
        </authorList>
    </citation>
    <scope>NUCLEOTIDE SEQUENCE</scope>
    <source>
        <strain evidence="2">CBS 342.82</strain>
    </source>
</reference>
<dbReference type="RefSeq" id="XP_033457362.1">
    <property type="nucleotide sequence ID" value="XM_033603369.1"/>
</dbReference>
<proteinExistence type="predicted"/>
<evidence type="ECO:0000313" key="1">
    <source>
        <dbReference type="Proteomes" id="UP000504637"/>
    </source>
</evidence>
<dbReference type="Proteomes" id="UP000504637">
    <property type="component" value="Unplaced"/>
</dbReference>
<organism evidence="2">
    <name type="scientific">Dissoconium aciculare CBS 342.82</name>
    <dbReference type="NCBI Taxonomy" id="1314786"/>
    <lineage>
        <taxon>Eukaryota</taxon>
        <taxon>Fungi</taxon>
        <taxon>Dikarya</taxon>
        <taxon>Ascomycota</taxon>
        <taxon>Pezizomycotina</taxon>
        <taxon>Dothideomycetes</taxon>
        <taxon>Dothideomycetidae</taxon>
        <taxon>Mycosphaerellales</taxon>
        <taxon>Dissoconiaceae</taxon>
        <taxon>Dissoconium</taxon>
    </lineage>
</organism>
<keyword evidence="1" id="KW-1185">Reference proteome</keyword>
<protein>
    <submittedName>
        <fullName evidence="2">Uncharacterized protein</fullName>
    </submittedName>
</protein>
<dbReference type="GeneID" id="54361169"/>
<name>A0A6J3LX50_9PEZI</name>
<sequence>MYRRKARKTIRFKTISYSTAPQSQTCAKAEQRPKATNRCQRRCQVIIAAILIEENQAESIIIGSDRLSRTLARQQEGPGSVSGAPAIGLAILFPTLVRLTIVRNFLRKLAALNKIAVHDVEATHLAAQDLLVTVRSPRELIQQPVQITQVQEDHVLRNEIDEQDRQATVEVRLRE</sequence>
<accession>A0A6J3LX50</accession>
<evidence type="ECO:0000313" key="2">
    <source>
        <dbReference type="RefSeq" id="XP_033457362.1"/>
    </source>
</evidence>
<gene>
    <name evidence="2" type="ORF">K489DRAFT_372828</name>
</gene>
<dbReference type="AlphaFoldDB" id="A0A6J3LX50"/>
<reference evidence="2" key="3">
    <citation type="submission" date="2025-08" db="UniProtKB">
        <authorList>
            <consortium name="RefSeq"/>
        </authorList>
    </citation>
    <scope>IDENTIFICATION</scope>
    <source>
        <strain evidence="2">CBS 342.82</strain>
    </source>
</reference>
<reference evidence="2" key="2">
    <citation type="submission" date="2020-04" db="EMBL/GenBank/DDBJ databases">
        <authorList>
            <consortium name="NCBI Genome Project"/>
        </authorList>
    </citation>
    <scope>NUCLEOTIDE SEQUENCE</scope>
    <source>
        <strain evidence="2">CBS 342.82</strain>
    </source>
</reference>